<keyword evidence="10" id="KW-0813">Transport</keyword>
<organism evidence="11 12">
    <name type="scientific">Streptococcus oralis subsp. dentisani</name>
    <dbReference type="NCBI Taxonomy" id="1458253"/>
    <lineage>
        <taxon>Bacteria</taxon>
        <taxon>Bacillati</taxon>
        <taxon>Bacillota</taxon>
        <taxon>Bacilli</taxon>
        <taxon>Lactobacillales</taxon>
        <taxon>Streptococcaceae</taxon>
        <taxon>Streptococcus</taxon>
    </lineage>
</organism>
<keyword evidence="10" id="KW-0406">Ion transport</keyword>
<dbReference type="GO" id="GO:0140114">
    <property type="term" value="P:cellular detoxification of fluoride"/>
    <property type="evidence" value="ECO:0007669"/>
    <property type="project" value="UniProtKB-UniRule"/>
</dbReference>
<comment type="activity regulation">
    <text evidence="10">Na(+) is not transported, but it plays an essential structural role and its presence is essential for fluoride channel function.</text>
</comment>
<dbReference type="EMBL" id="NCUY01000032">
    <property type="protein sequence ID" value="ORO76935.1"/>
    <property type="molecule type" value="Genomic_DNA"/>
</dbReference>
<evidence type="ECO:0000256" key="10">
    <source>
        <dbReference type="HAMAP-Rule" id="MF_00454"/>
    </source>
</evidence>
<dbReference type="GO" id="GO:0005886">
    <property type="term" value="C:plasma membrane"/>
    <property type="evidence" value="ECO:0007669"/>
    <property type="project" value="UniProtKB-SubCell"/>
</dbReference>
<dbReference type="Proteomes" id="UP000193326">
    <property type="component" value="Unassembled WGS sequence"/>
</dbReference>
<dbReference type="OrthoDB" id="9799631at2"/>
<dbReference type="PANTHER" id="PTHR28259">
    <property type="entry name" value="FLUORIDE EXPORT PROTEIN 1-RELATED"/>
    <property type="match status" value="1"/>
</dbReference>
<protein>
    <recommendedName>
        <fullName evidence="10">Fluoride-specific ion channel FluC</fullName>
    </recommendedName>
</protein>
<sequence length="115" mass="12806">MVIVYLAIACGFGALVRYFFSRYNQASKLPLGTLIANLIGCFLIGLLYNHVESKEVYAILATGFCGGLTTFSTLNDELQRLLSDKKVFYCYFLLTYIGGFLAIFLGILLCKCLVF</sequence>
<evidence type="ECO:0000256" key="9">
    <source>
        <dbReference type="ARBA" id="ARBA00049940"/>
    </source>
</evidence>
<evidence type="ECO:0000256" key="6">
    <source>
        <dbReference type="ARBA" id="ARBA00023303"/>
    </source>
</evidence>
<proteinExistence type="inferred from homology"/>
<evidence type="ECO:0000256" key="3">
    <source>
        <dbReference type="ARBA" id="ARBA00022692"/>
    </source>
</evidence>
<dbReference type="GO" id="GO:0046872">
    <property type="term" value="F:metal ion binding"/>
    <property type="evidence" value="ECO:0007669"/>
    <property type="project" value="UniProtKB-KW"/>
</dbReference>
<feature type="binding site" evidence="10">
    <location>
        <position position="66"/>
    </location>
    <ligand>
        <name>Na(+)</name>
        <dbReference type="ChEBI" id="CHEBI:29101"/>
        <note>structural</note>
    </ligand>
</feature>
<comment type="caution">
    <text evidence="11">The sequence shown here is derived from an EMBL/GenBank/DDBJ whole genome shotgun (WGS) entry which is preliminary data.</text>
</comment>
<keyword evidence="2 10" id="KW-1003">Cell membrane</keyword>
<evidence type="ECO:0000256" key="2">
    <source>
        <dbReference type="ARBA" id="ARBA00022475"/>
    </source>
</evidence>
<feature type="transmembrane region" description="Helical" evidence="10">
    <location>
        <begin position="86"/>
        <end position="110"/>
    </location>
</feature>
<evidence type="ECO:0000313" key="11">
    <source>
        <dbReference type="EMBL" id="ORO76935.1"/>
    </source>
</evidence>
<evidence type="ECO:0000256" key="4">
    <source>
        <dbReference type="ARBA" id="ARBA00022989"/>
    </source>
</evidence>
<accession>A0A1X1IV66</accession>
<keyword evidence="6 10" id="KW-0407">Ion channel</keyword>
<dbReference type="RefSeq" id="WP_084946242.1">
    <property type="nucleotide sequence ID" value="NZ_NCUY01000032.1"/>
</dbReference>
<name>A0A1X1IV66_STROR</name>
<feature type="binding site" evidence="10">
    <location>
        <position position="69"/>
    </location>
    <ligand>
        <name>Na(+)</name>
        <dbReference type="ChEBI" id="CHEBI:29101"/>
        <note>structural</note>
    </ligand>
</feature>
<evidence type="ECO:0000256" key="7">
    <source>
        <dbReference type="ARBA" id="ARBA00035120"/>
    </source>
</evidence>
<dbReference type="InterPro" id="IPR003691">
    <property type="entry name" value="FluC"/>
</dbReference>
<reference evidence="11 12" key="1">
    <citation type="journal article" date="2016" name="Eur. J. Clin. Microbiol. Infect. Dis.">
        <title>Whole genome sequencing as a tool for phylogenetic analysis of clinical strains of Mitis group streptococci.</title>
        <authorList>
            <person name="Rasmussen L.H."/>
            <person name="Dargis R."/>
            <person name="Hojholt K."/>
            <person name="Christensen J.J."/>
            <person name="Skovgaard O."/>
            <person name="Justesen U.S."/>
            <person name="Rosenvinge F.S."/>
            <person name="Moser C."/>
            <person name="Lukjancenko O."/>
            <person name="Rasmussen S."/>
            <person name="Nielsen X.C."/>
        </authorList>
    </citation>
    <scope>NUCLEOTIDE SEQUENCE [LARGE SCALE GENOMIC DNA]</scope>
    <source>
        <strain evidence="11 12">RH_70047_11</strain>
    </source>
</reference>
<keyword evidence="3 10" id="KW-0812">Transmembrane</keyword>
<evidence type="ECO:0000256" key="8">
    <source>
        <dbReference type="ARBA" id="ARBA00035585"/>
    </source>
</evidence>
<dbReference type="PANTHER" id="PTHR28259:SF1">
    <property type="entry name" value="FLUORIDE EXPORT PROTEIN 1-RELATED"/>
    <property type="match status" value="1"/>
</dbReference>
<comment type="function">
    <text evidence="9 10">Fluoride-specific ion channel. Important for reducing fluoride concentration in the cell, thus reducing its toxicity.</text>
</comment>
<comment type="similarity">
    <text evidence="7 10">Belongs to the fluoride channel Fluc/FEX (TC 1.A.43) family.</text>
</comment>
<keyword evidence="5 10" id="KW-0472">Membrane</keyword>
<comment type="subcellular location">
    <subcellularLocation>
        <location evidence="1 10">Cell membrane</location>
        <topology evidence="1 10">Multi-pass membrane protein</topology>
    </subcellularLocation>
</comment>
<keyword evidence="10" id="KW-0915">Sodium</keyword>
<dbReference type="NCBIfam" id="NF010825">
    <property type="entry name" value="PRK14229.1"/>
    <property type="match status" value="1"/>
</dbReference>
<evidence type="ECO:0000313" key="12">
    <source>
        <dbReference type="Proteomes" id="UP000193326"/>
    </source>
</evidence>
<evidence type="ECO:0000256" key="5">
    <source>
        <dbReference type="ARBA" id="ARBA00023136"/>
    </source>
</evidence>
<evidence type="ECO:0000256" key="1">
    <source>
        <dbReference type="ARBA" id="ARBA00004651"/>
    </source>
</evidence>
<dbReference type="GO" id="GO:0062054">
    <property type="term" value="F:fluoride channel activity"/>
    <property type="evidence" value="ECO:0007669"/>
    <property type="project" value="UniProtKB-UniRule"/>
</dbReference>
<feature type="transmembrane region" description="Helical" evidence="10">
    <location>
        <begin position="29"/>
        <end position="49"/>
    </location>
</feature>
<keyword evidence="4 10" id="KW-1133">Transmembrane helix</keyword>
<dbReference type="AlphaFoldDB" id="A0A1X1IV66"/>
<dbReference type="HAMAP" id="MF_00454">
    <property type="entry name" value="FluC"/>
    <property type="match status" value="1"/>
</dbReference>
<dbReference type="Pfam" id="PF02537">
    <property type="entry name" value="CRCB"/>
    <property type="match status" value="1"/>
</dbReference>
<feature type="transmembrane region" description="Helical" evidence="10">
    <location>
        <begin position="56"/>
        <end position="74"/>
    </location>
</feature>
<comment type="catalytic activity">
    <reaction evidence="8">
        <text>fluoride(in) = fluoride(out)</text>
        <dbReference type="Rhea" id="RHEA:76159"/>
        <dbReference type="ChEBI" id="CHEBI:17051"/>
    </reaction>
    <physiologicalReaction direction="left-to-right" evidence="8">
        <dbReference type="Rhea" id="RHEA:76160"/>
    </physiologicalReaction>
</comment>
<keyword evidence="10" id="KW-0479">Metal-binding</keyword>
<gene>
    <name evidence="10" type="primary">fluC</name>
    <name evidence="10" type="synonym">crcB</name>
    <name evidence="11" type="ORF">B7707_08250</name>
</gene>